<keyword evidence="2" id="KW-1185">Reference proteome</keyword>
<proteinExistence type="predicted"/>
<name>A0A0V1GJY4_9BILA</name>
<dbReference type="Proteomes" id="UP000055024">
    <property type="component" value="Unassembled WGS sequence"/>
</dbReference>
<comment type="caution">
    <text evidence="1">The sequence shown here is derived from an EMBL/GenBank/DDBJ whole genome shotgun (WGS) entry which is preliminary data.</text>
</comment>
<dbReference type="AlphaFoldDB" id="A0A0V1GJY4"/>
<sequence length="36" mass="4353">MHFIAIEDEEKEERILYNNRTVTAKRTAKLPYLDDE</sequence>
<dbReference type="EMBL" id="JYDP01001290">
    <property type="protein sequence ID" value="KRY98575.1"/>
    <property type="molecule type" value="Genomic_DNA"/>
</dbReference>
<protein>
    <submittedName>
        <fullName evidence="1">Uncharacterized protein</fullName>
    </submittedName>
</protein>
<evidence type="ECO:0000313" key="1">
    <source>
        <dbReference type="EMBL" id="KRY98575.1"/>
    </source>
</evidence>
<accession>A0A0V1GJY4</accession>
<organism evidence="1 2">
    <name type="scientific">Trichinella zimbabwensis</name>
    <dbReference type="NCBI Taxonomy" id="268475"/>
    <lineage>
        <taxon>Eukaryota</taxon>
        <taxon>Metazoa</taxon>
        <taxon>Ecdysozoa</taxon>
        <taxon>Nematoda</taxon>
        <taxon>Enoplea</taxon>
        <taxon>Dorylaimia</taxon>
        <taxon>Trichinellida</taxon>
        <taxon>Trichinellidae</taxon>
        <taxon>Trichinella</taxon>
    </lineage>
</organism>
<reference evidence="1 2" key="1">
    <citation type="submission" date="2015-01" db="EMBL/GenBank/DDBJ databases">
        <title>Evolution of Trichinella species and genotypes.</title>
        <authorList>
            <person name="Korhonen P.K."/>
            <person name="Edoardo P."/>
            <person name="Giuseppe L.R."/>
            <person name="Gasser R.B."/>
        </authorList>
    </citation>
    <scope>NUCLEOTIDE SEQUENCE [LARGE SCALE GENOMIC DNA]</scope>
    <source>
        <strain evidence="1">ISS1029</strain>
    </source>
</reference>
<gene>
    <name evidence="1" type="ORF">T11_1964</name>
</gene>
<evidence type="ECO:0000313" key="2">
    <source>
        <dbReference type="Proteomes" id="UP000055024"/>
    </source>
</evidence>